<evidence type="ECO:0000313" key="2">
    <source>
        <dbReference type="Proteomes" id="UP000271098"/>
    </source>
</evidence>
<keyword evidence="2" id="KW-1185">Reference proteome</keyword>
<evidence type="ECO:0000313" key="3">
    <source>
        <dbReference type="WBParaSite" id="GPUH_0001018401-mRNA-1"/>
    </source>
</evidence>
<dbReference type="EMBL" id="UYRT01077870">
    <property type="protein sequence ID" value="VDN17085.1"/>
    <property type="molecule type" value="Genomic_DNA"/>
</dbReference>
<evidence type="ECO:0000313" key="1">
    <source>
        <dbReference type="EMBL" id="VDN17085.1"/>
    </source>
</evidence>
<reference evidence="1 2" key="2">
    <citation type="submission" date="2018-11" db="EMBL/GenBank/DDBJ databases">
        <authorList>
            <consortium name="Pathogen Informatics"/>
        </authorList>
    </citation>
    <scope>NUCLEOTIDE SEQUENCE [LARGE SCALE GENOMIC DNA]</scope>
</reference>
<dbReference type="AlphaFoldDB" id="A0A183DN80"/>
<protein>
    <submittedName>
        <fullName evidence="3">Transposase</fullName>
    </submittedName>
</protein>
<dbReference type="Proteomes" id="UP000271098">
    <property type="component" value="Unassembled WGS sequence"/>
</dbReference>
<dbReference type="WBParaSite" id="GPUH_0001018401-mRNA-1">
    <property type="protein sequence ID" value="GPUH_0001018401-mRNA-1"/>
    <property type="gene ID" value="GPUH_0001018401"/>
</dbReference>
<sequence>MEVRLTGSAKSFALMVQQRFPKRVAWQGSGANQWQQVRMDQFLALYPKCVQTSLRLSAPPLIWSFPECASMLTAPLVLNIIHTFIVFVRTSCLFVARVQLSRILTCSFDRAAPVVPNRRSDRAARIYRS</sequence>
<accession>A0A183DN80</accession>
<reference evidence="3" key="1">
    <citation type="submission" date="2016-06" db="UniProtKB">
        <authorList>
            <consortium name="WormBaseParasite"/>
        </authorList>
    </citation>
    <scope>IDENTIFICATION</scope>
</reference>
<organism evidence="3">
    <name type="scientific">Gongylonema pulchrum</name>
    <dbReference type="NCBI Taxonomy" id="637853"/>
    <lineage>
        <taxon>Eukaryota</taxon>
        <taxon>Metazoa</taxon>
        <taxon>Ecdysozoa</taxon>
        <taxon>Nematoda</taxon>
        <taxon>Chromadorea</taxon>
        <taxon>Rhabditida</taxon>
        <taxon>Spirurina</taxon>
        <taxon>Spiruromorpha</taxon>
        <taxon>Spiruroidea</taxon>
        <taxon>Gongylonematidae</taxon>
        <taxon>Gongylonema</taxon>
    </lineage>
</organism>
<name>A0A183DN80_9BILA</name>
<gene>
    <name evidence="1" type="ORF">GPUH_LOCUS10171</name>
</gene>
<proteinExistence type="predicted"/>